<comment type="caution">
    <text evidence="2">The sequence shown here is derived from an EMBL/GenBank/DDBJ whole genome shotgun (WGS) entry which is preliminary data.</text>
</comment>
<gene>
    <name evidence="2" type="ORF">E7101_10310</name>
</gene>
<dbReference type="SUPFAM" id="SSF47781">
    <property type="entry name" value="RuvA domain 2-like"/>
    <property type="match status" value="1"/>
</dbReference>
<protein>
    <submittedName>
        <fullName evidence="2">Helix-hairpin-helix domain-containing protein</fullName>
    </submittedName>
</protein>
<proteinExistence type="predicted"/>
<dbReference type="InterPro" id="IPR010994">
    <property type="entry name" value="RuvA_2-like"/>
</dbReference>
<feature type="chain" id="PRO_5039291134" evidence="1">
    <location>
        <begin position="19"/>
        <end position="615"/>
    </location>
</feature>
<accession>A0A9D5P5T1</accession>
<organism evidence="2 3">
    <name type="scientific">Xylanibacter ruminicola</name>
    <name type="common">Prevotella ruminicola</name>
    <dbReference type="NCBI Taxonomy" id="839"/>
    <lineage>
        <taxon>Bacteria</taxon>
        <taxon>Pseudomonadati</taxon>
        <taxon>Bacteroidota</taxon>
        <taxon>Bacteroidia</taxon>
        <taxon>Bacteroidales</taxon>
        <taxon>Prevotellaceae</taxon>
        <taxon>Xylanibacter</taxon>
    </lineage>
</organism>
<dbReference type="Proteomes" id="UP000806522">
    <property type="component" value="Unassembled WGS sequence"/>
</dbReference>
<reference evidence="2" key="1">
    <citation type="submission" date="2019-04" db="EMBL/GenBank/DDBJ databases">
        <title>Evolution of Biomass-Degrading Anaerobic Consortia Revealed by Metagenomics.</title>
        <authorList>
            <person name="Peng X."/>
        </authorList>
    </citation>
    <scope>NUCLEOTIDE SEQUENCE</scope>
    <source>
        <strain evidence="2">SIG140</strain>
    </source>
</reference>
<evidence type="ECO:0000256" key="1">
    <source>
        <dbReference type="SAM" id="SignalP"/>
    </source>
</evidence>
<dbReference type="AlphaFoldDB" id="A0A9D5P5T1"/>
<evidence type="ECO:0000313" key="2">
    <source>
        <dbReference type="EMBL" id="MBE6271329.1"/>
    </source>
</evidence>
<name>A0A9D5P5T1_XYLRU</name>
<feature type="signal peptide" evidence="1">
    <location>
        <begin position="1"/>
        <end position="18"/>
    </location>
</feature>
<dbReference type="EMBL" id="SUYC01000011">
    <property type="protein sequence ID" value="MBE6271329.1"/>
    <property type="molecule type" value="Genomic_DNA"/>
</dbReference>
<evidence type="ECO:0000313" key="3">
    <source>
        <dbReference type="Proteomes" id="UP000806522"/>
    </source>
</evidence>
<sequence>MKLRLSLLLLLPFLGLKAQESHEWETYLNQVMTAEDAASDGWQQTYDLLSDLVQHPININTATREQLEAIPFLSAQQVEELMDYLHHYAPMRSTAELRLMKLLTPAQRELLSYCVYIGERETKRYLHHELTATAKLPLSDGHWFRYQMQYGDRLKVGLVGDADADEPFLRDCNRWGYDYYAPYVQLNHWRRLETLVLGSYKVSMGMGLVMNNSFSLGKIAMLQNLGRSTNTLRAHASRSEYALQGVGATLKLGRGWQATAFVGDVPMDATLNKDGSARTILTTGYHRTDSEISKKHNMHALKTGGTLRYTGHGLHLGLNALYVYLSRPLQPNIQQLYNLYKPQGSRFVNMSMEYGYVNSRWALNGETALDGNGHIATINSASVAMGNGLTLMALQRFYQYRYTSLDAQSYSDGGSVQNESGLYVGATWQTSNQWQLMAYVDWAYHPWVRYRQPAGTYTTDYLLQAMYTTGSWKLSGRFRLKSQHQERRTRLTAEYNSNSGLVMRTQLDGVCMGEKNTETGAMVSESLAYTYQWLRLNAGAGYFRTDSYDTRMFVYENGPLYTYTMQQLYGEGIRYWLMLRVKIGQMMLLTAKMGVNNTFSRPSKTDAQVQLRLKI</sequence>
<keyword evidence="1" id="KW-0732">Signal</keyword>